<organism evidence="1 2">
    <name type="scientific">Saitoella complicata (strain BCRC 22490 / CBS 7301 / JCM 7358 / NBRC 10748 / NRRL Y-17804)</name>
    <dbReference type="NCBI Taxonomy" id="698492"/>
    <lineage>
        <taxon>Eukaryota</taxon>
        <taxon>Fungi</taxon>
        <taxon>Dikarya</taxon>
        <taxon>Ascomycota</taxon>
        <taxon>Taphrinomycotina</taxon>
        <taxon>Taphrinomycotina incertae sedis</taxon>
        <taxon>Saitoella</taxon>
    </lineage>
</organism>
<accession>A0A0E9NNM8</accession>
<sequence>MFMSTLQRVMSVNAALRYLSLRPPLLPDMTIAHLHESIHTPLHHSSLRLSLIPQSKVQSENQSVSRQKSVV</sequence>
<dbReference type="AlphaFoldDB" id="A0A0E9NNM8"/>
<reference evidence="1 2" key="1">
    <citation type="journal article" date="2011" name="J. Gen. Appl. Microbiol.">
        <title>Draft genome sequencing of the enigmatic yeast Saitoella complicata.</title>
        <authorList>
            <person name="Nishida H."/>
            <person name="Hamamoto M."/>
            <person name="Sugiyama J."/>
        </authorList>
    </citation>
    <scope>NUCLEOTIDE SEQUENCE [LARGE SCALE GENOMIC DNA]</scope>
    <source>
        <strain evidence="1 2">NRRL Y-17804</strain>
    </source>
</reference>
<reference evidence="1 2" key="3">
    <citation type="journal article" date="2015" name="Genome Announc.">
        <title>Draft Genome Sequence of the Archiascomycetous Yeast Saitoella complicata.</title>
        <authorList>
            <person name="Yamauchi K."/>
            <person name="Kondo S."/>
            <person name="Hamamoto M."/>
            <person name="Takahashi Y."/>
            <person name="Ogura Y."/>
            <person name="Hayashi T."/>
            <person name="Nishida H."/>
        </authorList>
    </citation>
    <scope>NUCLEOTIDE SEQUENCE [LARGE SCALE GENOMIC DNA]</scope>
    <source>
        <strain evidence="1 2">NRRL Y-17804</strain>
    </source>
</reference>
<reference evidence="1 2" key="2">
    <citation type="journal article" date="2014" name="J. Gen. Appl. Microbiol.">
        <title>The early diverging ascomycetous budding yeast Saitoella complicata has three histone deacetylases belonging to the Clr6, Hos2, and Rpd3 lineages.</title>
        <authorList>
            <person name="Nishida H."/>
            <person name="Matsumoto T."/>
            <person name="Kondo S."/>
            <person name="Hamamoto M."/>
            <person name="Yoshikawa H."/>
        </authorList>
    </citation>
    <scope>NUCLEOTIDE SEQUENCE [LARGE SCALE GENOMIC DNA]</scope>
    <source>
        <strain evidence="1 2">NRRL Y-17804</strain>
    </source>
</reference>
<comment type="caution">
    <text evidence="1">The sequence shown here is derived from an EMBL/GenBank/DDBJ whole genome shotgun (WGS) entry which is preliminary data.</text>
</comment>
<keyword evidence="2" id="KW-1185">Reference proteome</keyword>
<evidence type="ECO:0000313" key="1">
    <source>
        <dbReference type="EMBL" id="GAO51306.1"/>
    </source>
</evidence>
<protein>
    <submittedName>
        <fullName evidence="1">Uncharacterized protein</fullName>
    </submittedName>
</protein>
<evidence type="ECO:0000313" key="2">
    <source>
        <dbReference type="Proteomes" id="UP000033140"/>
    </source>
</evidence>
<name>A0A0E9NNM8_SAICN</name>
<dbReference type="EMBL" id="BACD03000044">
    <property type="protein sequence ID" value="GAO51306.1"/>
    <property type="molecule type" value="Genomic_DNA"/>
</dbReference>
<gene>
    <name evidence="1" type="ORF">G7K_5411-t1</name>
</gene>
<proteinExistence type="predicted"/>
<dbReference type="Proteomes" id="UP000033140">
    <property type="component" value="Unassembled WGS sequence"/>
</dbReference>